<name>A0A9D1RAV8_9FIRM</name>
<evidence type="ECO:0000256" key="1">
    <source>
        <dbReference type="SAM" id="MobiDB-lite"/>
    </source>
</evidence>
<feature type="compositionally biased region" description="Basic and acidic residues" evidence="1">
    <location>
        <begin position="1"/>
        <end position="12"/>
    </location>
</feature>
<evidence type="ECO:0000313" key="4">
    <source>
        <dbReference type="Proteomes" id="UP000824263"/>
    </source>
</evidence>
<feature type="compositionally biased region" description="Gly residues" evidence="1">
    <location>
        <begin position="55"/>
        <end position="68"/>
    </location>
</feature>
<protein>
    <submittedName>
        <fullName evidence="3">DUF4397 domain-containing protein</fullName>
    </submittedName>
</protein>
<accession>A0A9D1RAV8</accession>
<evidence type="ECO:0000313" key="3">
    <source>
        <dbReference type="EMBL" id="HIW83287.1"/>
    </source>
</evidence>
<dbReference type="InterPro" id="IPR025510">
    <property type="entry name" value="DUF4397"/>
</dbReference>
<reference evidence="3" key="2">
    <citation type="submission" date="2021-04" db="EMBL/GenBank/DDBJ databases">
        <authorList>
            <person name="Gilroy R."/>
        </authorList>
    </citation>
    <scope>NUCLEOTIDE SEQUENCE</scope>
    <source>
        <strain evidence="3">ChiSxjej1B13-11762</strain>
    </source>
</reference>
<gene>
    <name evidence="3" type="ORF">H9873_03070</name>
</gene>
<comment type="caution">
    <text evidence="3">The sequence shown here is derived from an EMBL/GenBank/DDBJ whole genome shotgun (WGS) entry which is preliminary data.</text>
</comment>
<feature type="region of interest" description="Disordered" evidence="1">
    <location>
        <begin position="1"/>
        <end position="68"/>
    </location>
</feature>
<dbReference type="Pfam" id="PF14344">
    <property type="entry name" value="DUF4397"/>
    <property type="match status" value="1"/>
</dbReference>
<dbReference type="Proteomes" id="UP000824263">
    <property type="component" value="Unassembled WGS sequence"/>
</dbReference>
<proteinExistence type="predicted"/>
<feature type="domain" description="DUF4397" evidence="2">
    <location>
        <begin position="95"/>
        <end position="209"/>
    </location>
</feature>
<reference evidence="3" key="1">
    <citation type="journal article" date="2021" name="PeerJ">
        <title>Extensive microbial diversity within the chicken gut microbiome revealed by metagenomics and culture.</title>
        <authorList>
            <person name="Gilroy R."/>
            <person name="Ravi A."/>
            <person name="Getino M."/>
            <person name="Pursley I."/>
            <person name="Horton D.L."/>
            <person name="Alikhan N.F."/>
            <person name="Baker D."/>
            <person name="Gharbi K."/>
            <person name="Hall N."/>
            <person name="Watson M."/>
            <person name="Adriaenssens E.M."/>
            <person name="Foster-Nyarko E."/>
            <person name="Jarju S."/>
            <person name="Secka A."/>
            <person name="Antonio M."/>
            <person name="Oren A."/>
            <person name="Chaudhuri R.R."/>
            <person name="La Ragione R."/>
            <person name="Hildebrand F."/>
            <person name="Pallen M.J."/>
        </authorList>
    </citation>
    <scope>NUCLEOTIDE SEQUENCE</scope>
    <source>
        <strain evidence="3">ChiSxjej1B13-11762</strain>
    </source>
</reference>
<feature type="compositionally biased region" description="Pro residues" evidence="1">
    <location>
        <begin position="39"/>
        <end position="50"/>
    </location>
</feature>
<sequence>MPDDNNRTREGEDIMILPEYPDMGVPDGDPSEDVTASPYPDPANPLPTPSLPGNIGTGNQGGVPGGTGNGQWPPITVYPIPILPTPQGNQRRYCTIRFLNAAVGYERIQISLGGQRMVNGLGYGELTSYFIERSGFRDIRVTDEMNGERLLSADTFLLTENETYTAAFVNGVNGPSMFLMTDHSCADRYQRTSCVRAAHLSYNAQILDVSAQKGEVRFEDLTFKMVSTYKRVLSGNQEFVVTDAISGIALFSVRQQIEVNQAYTMYIIGNAYGAPSLEAVFARDYSRLEE</sequence>
<evidence type="ECO:0000259" key="2">
    <source>
        <dbReference type="Pfam" id="PF14344"/>
    </source>
</evidence>
<organism evidence="3 4">
    <name type="scientific">Candidatus Dorea gallistercoris</name>
    <dbReference type="NCBI Taxonomy" id="2838542"/>
    <lineage>
        <taxon>Bacteria</taxon>
        <taxon>Bacillati</taxon>
        <taxon>Bacillota</taxon>
        <taxon>Clostridia</taxon>
        <taxon>Lachnospirales</taxon>
        <taxon>Lachnospiraceae</taxon>
        <taxon>Dorea</taxon>
    </lineage>
</organism>
<dbReference type="AlphaFoldDB" id="A0A9D1RAV8"/>
<dbReference type="EMBL" id="DXGF01000056">
    <property type="protein sequence ID" value="HIW83287.1"/>
    <property type="molecule type" value="Genomic_DNA"/>
</dbReference>